<dbReference type="EMBL" id="FZNK01000004">
    <property type="protein sequence ID" value="SNR57390.1"/>
    <property type="molecule type" value="Genomic_DNA"/>
</dbReference>
<gene>
    <name evidence="1" type="ORF">SAMN06266787_104224</name>
</gene>
<dbReference type="AlphaFoldDB" id="A0A238XF95"/>
<dbReference type="Proteomes" id="UP000198297">
    <property type="component" value="Unassembled WGS sequence"/>
</dbReference>
<proteinExistence type="predicted"/>
<protein>
    <submittedName>
        <fullName evidence="1">Uncharacterized protein</fullName>
    </submittedName>
</protein>
<evidence type="ECO:0000313" key="1">
    <source>
        <dbReference type="EMBL" id="SNR57390.1"/>
    </source>
</evidence>
<sequence length="85" mass="9915">MTEINIDTEEIEALTEEYVSCGTPKRRREIEIELLEVTLWKALERENGRAFAEFSKEEMELISDAIEGDDPDVSRLVRRPFLDNL</sequence>
<reference evidence="1 2" key="1">
    <citation type="submission" date="2017-06" db="EMBL/GenBank/DDBJ databases">
        <authorList>
            <person name="Kim H.J."/>
            <person name="Triplett B.A."/>
        </authorList>
    </citation>
    <scope>NUCLEOTIDE SEQUENCE [LARGE SCALE GENOMIC DNA]</scope>
    <source>
        <strain evidence="1 2">DSM 19316</strain>
    </source>
</reference>
<name>A0A238XF95_HALEZ</name>
<dbReference type="RefSeq" id="WP_089308645.1">
    <property type="nucleotide sequence ID" value="NZ_FZNK01000004.1"/>
</dbReference>
<evidence type="ECO:0000313" key="2">
    <source>
        <dbReference type="Proteomes" id="UP000198297"/>
    </source>
</evidence>
<accession>A0A238XF95</accession>
<organism evidence="1 2">
    <name type="scientific">Halorubrum ezzemoulense</name>
    <name type="common">Halorubrum chaoviator</name>
    <dbReference type="NCBI Taxonomy" id="337243"/>
    <lineage>
        <taxon>Archaea</taxon>
        <taxon>Methanobacteriati</taxon>
        <taxon>Methanobacteriota</taxon>
        <taxon>Stenosarchaea group</taxon>
        <taxon>Halobacteria</taxon>
        <taxon>Halobacteriales</taxon>
        <taxon>Haloferacaceae</taxon>
        <taxon>Halorubrum</taxon>
    </lineage>
</organism>